<proteinExistence type="inferred from homology"/>
<sequence>MLDPHVDLPGVVHLVPSLRFVEKLREQRDRYPFLPDVDGIVRDLRDVASRGAVPARIERGRGGRGDFLKLYVDGRYVLNLNVTKHGNGYAIGSAYPMGFEHHDEIVRGALRLRARGWVYHHEIRELPFGIDAGWELLRDRWRLLNESAAAPPGPSAPEAHGEFLDLLDAVIEEGRRAELAAARTDGTIPYRRVDASAARRRSARGVHDFRLIGGRRPVAGTRVHVRAMPELRGRVDDLRGSLMTVRFERPVDAAAIPEAGAFVESPSTIPFERQAEAVRMLRDGESANPHLLDVLAGHRFRPFVPAAVEPARELDASQRSAYHKALAVPDVGLILGPPGTGKTRTIAEIARTCAAARERVLITSYTNRAVDNVLLELPPGLVVLRVGRDDGVTPGCEHLTLEAQAVTLQNEILRRTEPHLRGYAPAEDGQGEADGWLRQLDASLGALRAADQDERRAAARLGERAARLTAPAEDHARRLAGAAAEHQRVLAGHDEDLAALARRIDRAEARARWPVIGSLLRGRAARLAAEHRQGQDERARIHAVLTGVLRDRDRALADARRIRDTSPELADLRRALEEARAVSGERARAAADDAGELRALLHGVPVPPAPEANLPALAAFRDQAAQAVELMRRRLALLNEWRGHLGSRTEQLYPELARYADVIGATCIGTATTGALKGLDFALAVVDEAGQISTPNVLVPLVRARRAVLVGDHHQLPPFVDPRVAGWARDDPRALDLVTRSAFELLFPGVPDGHREVLRYQRRMPPVIARFISRWFYDGFLESDVRRPHRDALFAAPLVFVDTAGLPRRARHERPPRPDERWADTGYANDTEARVIADLVAHYHGDAADWAAILPYQAQVGLVTELLAARIGDEAAAAGVGTVDAFQGGERDVIVFGFTRSNANGAVGFLSELRRANVAFSRPRRLLILVGDSSTLAQARDPAFRAMAEALLDHVRTSGDLRDVREVQTLVAAEGDR</sequence>
<evidence type="ECO:0000256" key="1">
    <source>
        <dbReference type="ARBA" id="ARBA00007913"/>
    </source>
</evidence>
<evidence type="ECO:0000256" key="3">
    <source>
        <dbReference type="ARBA" id="ARBA00022801"/>
    </source>
</evidence>
<keyword evidence="4 8" id="KW-0347">Helicase</keyword>
<dbReference type="CDD" id="cd18808">
    <property type="entry name" value="SF1_C_Upf1"/>
    <property type="match status" value="1"/>
</dbReference>
<evidence type="ECO:0000256" key="4">
    <source>
        <dbReference type="ARBA" id="ARBA00022806"/>
    </source>
</evidence>
<evidence type="ECO:0000313" key="8">
    <source>
        <dbReference type="EMBL" id="MFD0689828.1"/>
    </source>
</evidence>
<evidence type="ECO:0000259" key="6">
    <source>
        <dbReference type="Pfam" id="PF13086"/>
    </source>
</evidence>
<dbReference type="PANTHER" id="PTHR43788:SF8">
    <property type="entry name" value="DNA-BINDING PROTEIN SMUBP-2"/>
    <property type="match status" value="1"/>
</dbReference>
<accession>A0ABW2XWD9</accession>
<dbReference type="InterPro" id="IPR027417">
    <property type="entry name" value="P-loop_NTPase"/>
</dbReference>
<dbReference type="InterPro" id="IPR041677">
    <property type="entry name" value="DNA2/NAM7_AAA_11"/>
</dbReference>
<keyword evidence="3 8" id="KW-0378">Hydrolase</keyword>
<evidence type="ECO:0000259" key="7">
    <source>
        <dbReference type="Pfam" id="PF13087"/>
    </source>
</evidence>
<dbReference type="Pfam" id="PF13086">
    <property type="entry name" value="AAA_11"/>
    <property type="match status" value="1"/>
</dbReference>
<evidence type="ECO:0000313" key="9">
    <source>
        <dbReference type="Proteomes" id="UP001597063"/>
    </source>
</evidence>
<keyword evidence="9" id="KW-1185">Reference proteome</keyword>
<evidence type="ECO:0000256" key="5">
    <source>
        <dbReference type="ARBA" id="ARBA00022840"/>
    </source>
</evidence>
<dbReference type="Pfam" id="PF13087">
    <property type="entry name" value="AAA_12"/>
    <property type="match status" value="1"/>
</dbReference>
<name>A0ABW2XWD9_9ACTN</name>
<dbReference type="Gene3D" id="3.40.50.300">
    <property type="entry name" value="P-loop containing nucleotide triphosphate hydrolases"/>
    <property type="match status" value="2"/>
</dbReference>
<keyword evidence="2" id="KW-0547">Nucleotide-binding</keyword>
<gene>
    <name evidence="8" type="ORF">ACFQZM_35435</name>
</gene>
<protein>
    <submittedName>
        <fullName evidence="8">DEAD/DEAH box helicase</fullName>
        <ecNumber evidence="8">3.6.4.-</ecNumber>
    </submittedName>
</protein>
<dbReference type="EMBL" id="JBHTGP010000018">
    <property type="protein sequence ID" value="MFD0689828.1"/>
    <property type="molecule type" value="Genomic_DNA"/>
</dbReference>
<dbReference type="GO" id="GO:0004386">
    <property type="term" value="F:helicase activity"/>
    <property type="evidence" value="ECO:0007669"/>
    <property type="project" value="UniProtKB-KW"/>
</dbReference>
<comment type="similarity">
    <text evidence="1">Belongs to the DNA2/NAM7 helicase family.</text>
</comment>
<organism evidence="8 9">
    <name type="scientific">Actinomadura fibrosa</name>
    <dbReference type="NCBI Taxonomy" id="111802"/>
    <lineage>
        <taxon>Bacteria</taxon>
        <taxon>Bacillati</taxon>
        <taxon>Actinomycetota</taxon>
        <taxon>Actinomycetes</taxon>
        <taxon>Streptosporangiales</taxon>
        <taxon>Thermomonosporaceae</taxon>
        <taxon>Actinomadura</taxon>
    </lineage>
</organism>
<evidence type="ECO:0000256" key="2">
    <source>
        <dbReference type="ARBA" id="ARBA00022741"/>
    </source>
</evidence>
<dbReference type="InterPro" id="IPR047187">
    <property type="entry name" value="SF1_C_Upf1"/>
</dbReference>
<dbReference type="PANTHER" id="PTHR43788">
    <property type="entry name" value="DNA2/NAM7 HELICASE FAMILY MEMBER"/>
    <property type="match status" value="1"/>
</dbReference>
<feature type="domain" description="DNA2/NAM7 helicase-like C-terminal" evidence="7">
    <location>
        <begin position="740"/>
        <end position="933"/>
    </location>
</feature>
<dbReference type="InterPro" id="IPR050534">
    <property type="entry name" value="Coronavir_polyprotein_1ab"/>
</dbReference>
<dbReference type="RefSeq" id="WP_378324927.1">
    <property type="nucleotide sequence ID" value="NZ_JBHTGP010000018.1"/>
</dbReference>
<keyword evidence="5" id="KW-0067">ATP-binding</keyword>
<feature type="domain" description="DNA2/NAM7 helicase helicase" evidence="6">
    <location>
        <begin position="314"/>
        <end position="720"/>
    </location>
</feature>
<dbReference type="SUPFAM" id="SSF52540">
    <property type="entry name" value="P-loop containing nucleoside triphosphate hydrolases"/>
    <property type="match status" value="1"/>
</dbReference>
<dbReference type="InterPro" id="IPR041679">
    <property type="entry name" value="DNA2/NAM7-like_C"/>
</dbReference>
<dbReference type="Proteomes" id="UP001597063">
    <property type="component" value="Unassembled WGS sequence"/>
</dbReference>
<comment type="caution">
    <text evidence="8">The sequence shown here is derived from an EMBL/GenBank/DDBJ whole genome shotgun (WGS) entry which is preliminary data.</text>
</comment>
<reference evidence="9" key="1">
    <citation type="journal article" date="2019" name="Int. J. Syst. Evol. Microbiol.">
        <title>The Global Catalogue of Microorganisms (GCM) 10K type strain sequencing project: providing services to taxonomists for standard genome sequencing and annotation.</title>
        <authorList>
            <consortium name="The Broad Institute Genomics Platform"/>
            <consortium name="The Broad Institute Genome Sequencing Center for Infectious Disease"/>
            <person name="Wu L."/>
            <person name="Ma J."/>
        </authorList>
    </citation>
    <scope>NUCLEOTIDE SEQUENCE [LARGE SCALE GENOMIC DNA]</scope>
    <source>
        <strain evidence="9">JCM 9371</strain>
    </source>
</reference>
<dbReference type="GO" id="GO:0016787">
    <property type="term" value="F:hydrolase activity"/>
    <property type="evidence" value="ECO:0007669"/>
    <property type="project" value="UniProtKB-KW"/>
</dbReference>
<dbReference type="EC" id="3.6.4.-" evidence="8"/>